<organism evidence="1 2">
    <name type="scientific">Candidatus Magnetoglobus multicellularis str. Araruama</name>
    <dbReference type="NCBI Taxonomy" id="890399"/>
    <lineage>
        <taxon>Bacteria</taxon>
        <taxon>Pseudomonadati</taxon>
        <taxon>Thermodesulfobacteriota</taxon>
        <taxon>Desulfobacteria</taxon>
        <taxon>Desulfobacterales</taxon>
        <taxon>Desulfobacteraceae</taxon>
        <taxon>Candidatus Magnetoglobus</taxon>
    </lineage>
</organism>
<comment type="caution">
    <text evidence="1">The sequence shown here is derived from an EMBL/GenBank/DDBJ whole genome shotgun (WGS) entry which is preliminary data.</text>
</comment>
<name>A0A1V1PA82_9BACT</name>
<dbReference type="EMBL" id="ATBP01000234">
    <property type="protein sequence ID" value="ETR71698.1"/>
    <property type="molecule type" value="Genomic_DNA"/>
</dbReference>
<evidence type="ECO:0000313" key="2">
    <source>
        <dbReference type="Proteomes" id="UP000189670"/>
    </source>
</evidence>
<dbReference type="AlphaFoldDB" id="A0A1V1PA82"/>
<evidence type="ECO:0008006" key="3">
    <source>
        <dbReference type="Google" id="ProtNLM"/>
    </source>
</evidence>
<reference evidence="2" key="1">
    <citation type="submission" date="2012-11" db="EMBL/GenBank/DDBJ databases">
        <authorList>
            <person name="Lucero-Rivera Y.E."/>
            <person name="Tovar-Ramirez D."/>
        </authorList>
    </citation>
    <scope>NUCLEOTIDE SEQUENCE [LARGE SCALE GENOMIC DNA]</scope>
    <source>
        <strain evidence="2">Araruama</strain>
    </source>
</reference>
<dbReference type="Proteomes" id="UP000189670">
    <property type="component" value="Unassembled WGS sequence"/>
</dbReference>
<protein>
    <recommendedName>
        <fullName evidence="3">MULE transposase domain-containing protein</fullName>
    </recommendedName>
</protein>
<evidence type="ECO:0000313" key="1">
    <source>
        <dbReference type="EMBL" id="ETR71698.1"/>
    </source>
</evidence>
<sequence length="276" mass="32073">MLHPSQMLTRAGIKGSGYLHEDEGFEKEVEMRTYSVVLVEPESMLVWHADYVDHVDEKNLTESFGQFLEHIAFKVIGVSKDKWKASTNALKKMIKGIWIGYCHRHFKKNFFDSLKNYQKETKCSNKTITELYTEFKNVLEQSNSGANMIVRLKKLEKREEFNHPILKQRLEEMKSNAPHYTMNNKRKGVTKTTFAVDNYLKIIKRKLKTVESFRDKEMTKLTFQGMANVRNFVPFMSGAKNAHKSPFELAGGETYDLPWIQTMNAHNAFLLTPTAF</sequence>
<gene>
    <name evidence="1" type="ORF">OMM_02293</name>
</gene>
<accession>A0A1V1PA82</accession>
<proteinExistence type="predicted"/>